<evidence type="ECO:0000313" key="1">
    <source>
        <dbReference type="EMBL" id="BBA48850.1"/>
    </source>
</evidence>
<evidence type="ECO:0008006" key="3">
    <source>
        <dbReference type="Google" id="ProtNLM"/>
    </source>
</evidence>
<proteinExistence type="predicted"/>
<sequence>MMTGVDDAIGAFLTLSGRGMLSMERAIESLGSRLARGMHAVTDKAIAYAYAMPKLGVTLTQTDAKSHAINRVNTLHSNLEGFMSGFRGVSTKHLQSYLDWFEWRRTFLTESLDDDGKLIARQLNNGLYRSRRTSYINLRSPYLDYWGM</sequence>
<dbReference type="Proteomes" id="UP000262177">
    <property type="component" value="Chromosome"/>
</dbReference>
<accession>A0A286TFS3</accession>
<protein>
    <recommendedName>
        <fullName evidence="3">Transposase</fullName>
    </recommendedName>
</protein>
<dbReference type="AlphaFoldDB" id="A0A286TFS3"/>
<name>A0A286TFS3_BIFBI</name>
<evidence type="ECO:0000313" key="2">
    <source>
        <dbReference type="Proteomes" id="UP000262177"/>
    </source>
</evidence>
<dbReference type="EMBL" id="AP018131">
    <property type="protein sequence ID" value="BBA48850.1"/>
    <property type="molecule type" value="Genomic_DNA"/>
</dbReference>
<gene>
    <name evidence="1" type="ORF">BBJK_02740</name>
</gene>
<organism evidence="1 2">
    <name type="scientific">Bifidobacterium bifidum LMG 13195</name>
    <dbReference type="NCBI Taxonomy" id="1207542"/>
    <lineage>
        <taxon>Bacteria</taxon>
        <taxon>Bacillati</taxon>
        <taxon>Actinomycetota</taxon>
        <taxon>Actinomycetes</taxon>
        <taxon>Bifidobacteriales</taxon>
        <taxon>Bifidobacteriaceae</taxon>
        <taxon>Bifidobacterium</taxon>
    </lineage>
</organism>
<reference evidence="1 2" key="1">
    <citation type="journal article" date="2017" name="Biosci. Biotechnol. Biochem.">
        <title>Identification and characterization of a sulfoglycosidase from Bifidobacterium bifidum implicated in mucin glycan utilization.</title>
        <authorList>
            <person name="Katoh T."/>
            <person name="Maeshibu T."/>
            <person name="Kikkawa K."/>
            <person name="Gotoh A."/>
            <person name="Tomabechi Y."/>
            <person name="Nakamura M."/>
            <person name="Liao W.-H."/>
            <person name="Yamaguchi M."/>
            <person name="Ashida H."/>
            <person name="Yamamoto K."/>
            <person name="Katayama T."/>
        </authorList>
    </citation>
    <scope>NUCLEOTIDE SEQUENCE [LARGE SCALE GENOMIC DNA]</scope>
    <source>
        <strain evidence="1 2">JCM 7004</strain>
    </source>
</reference>